<dbReference type="AlphaFoldDB" id="A0A455SGC8"/>
<gene>
    <name evidence="2" type="ORF">KTC_22580</name>
</gene>
<dbReference type="InterPro" id="IPR051678">
    <property type="entry name" value="AGP_Transferase"/>
</dbReference>
<dbReference type="PANTHER" id="PTHR21310">
    <property type="entry name" value="AMINOGLYCOSIDE PHOSPHOTRANSFERASE-RELATED-RELATED"/>
    <property type="match status" value="1"/>
</dbReference>
<dbReference type="InterPro" id="IPR002575">
    <property type="entry name" value="Aminoglycoside_PTrfase"/>
</dbReference>
<organism evidence="2">
    <name type="scientific">Thermosporothrix sp. COM3</name>
    <dbReference type="NCBI Taxonomy" id="2490863"/>
    <lineage>
        <taxon>Bacteria</taxon>
        <taxon>Bacillati</taxon>
        <taxon>Chloroflexota</taxon>
        <taxon>Ktedonobacteria</taxon>
        <taxon>Ktedonobacterales</taxon>
        <taxon>Thermosporotrichaceae</taxon>
        <taxon>Thermosporothrix</taxon>
    </lineage>
</organism>
<dbReference type="Gene3D" id="3.30.200.20">
    <property type="entry name" value="Phosphorylase Kinase, domain 1"/>
    <property type="match status" value="1"/>
</dbReference>
<evidence type="ECO:0000313" key="2">
    <source>
        <dbReference type="EMBL" id="BBH87507.1"/>
    </source>
</evidence>
<proteinExistence type="predicted"/>
<dbReference type="Pfam" id="PF01636">
    <property type="entry name" value="APH"/>
    <property type="match status" value="1"/>
</dbReference>
<reference evidence="2" key="1">
    <citation type="submission" date="2018-12" db="EMBL/GenBank/DDBJ databases">
        <title>Novel natural products biosynthetic potential of the class Ktedonobacteria.</title>
        <authorList>
            <person name="Zheng Y."/>
            <person name="Saitou A."/>
            <person name="Wang C.M."/>
            <person name="Toyoda A."/>
            <person name="Minakuchi Y."/>
            <person name="Sekiguchi Y."/>
            <person name="Ueda K."/>
            <person name="Takano H."/>
            <person name="Sakai Y."/>
            <person name="Yokota A."/>
            <person name="Yabe S."/>
        </authorList>
    </citation>
    <scope>NUCLEOTIDE SEQUENCE</scope>
    <source>
        <strain evidence="2">COM3</strain>
    </source>
</reference>
<dbReference type="SUPFAM" id="SSF56112">
    <property type="entry name" value="Protein kinase-like (PK-like)"/>
    <property type="match status" value="1"/>
</dbReference>
<sequence length="298" mass="33236">MSKMHADEVDIDSVLVSRLIAAQFPRWAALPLEPVRSAGTNNALYRLGSDMAVRLPRIPGVVKHQHKEQQWLQELAPHLPLAIPAPLAIGEPGEGYPWPWAVYRWLDGESAERQGISDEKQAVHDLAHFISALQRIDFSRWQIQPSPSSRSGPLSRRDRYVREAIAELSGMLNTDAVTRAWEKALQAPEWAGLPVLTHGDLLPGNMLVQQGRISAIIDFEGLGIGDPACDLIPAWCLLSRQTRPLFREALSVDNATWERGRGWALSIGLIALPYYQHTNPVFAATARHMIDEVLADYE</sequence>
<protein>
    <recommendedName>
        <fullName evidence="1">Aminoglycoside phosphotransferase domain-containing protein</fullName>
    </recommendedName>
</protein>
<dbReference type="EMBL" id="AP019376">
    <property type="protein sequence ID" value="BBH87507.1"/>
    <property type="molecule type" value="Genomic_DNA"/>
</dbReference>
<dbReference type="PANTHER" id="PTHR21310:SF42">
    <property type="entry name" value="BIFUNCTIONAL AAC_APH"/>
    <property type="match status" value="1"/>
</dbReference>
<dbReference type="CDD" id="cd05155">
    <property type="entry name" value="APH_ChoK_like_1"/>
    <property type="match status" value="1"/>
</dbReference>
<accession>A0A455SGC8</accession>
<name>A0A455SGC8_9CHLR</name>
<evidence type="ECO:0000259" key="1">
    <source>
        <dbReference type="Pfam" id="PF01636"/>
    </source>
</evidence>
<feature type="domain" description="Aminoglycoside phosphotransferase" evidence="1">
    <location>
        <begin position="37"/>
        <end position="263"/>
    </location>
</feature>
<dbReference type="InterPro" id="IPR011009">
    <property type="entry name" value="Kinase-like_dom_sf"/>
</dbReference>
<dbReference type="Gene3D" id="3.90.1200.10">
    <property type="match status" value="1"/>
</dbReference>